<reference evidence="2" key="2">
    <citation type="journal article" date="2015" name="Data Brief">
        <title>Shoot transcriptome of the giant reed, Arundo donax.</title>
        <authorList>
            <person name="Barrero R.A."/>
            <person name="Guerrero F.D."/>
            <person name="Moolhuijzen P."/>
            <person name="Goolsby J.A."/>
            <person name="Tidwell J."/>
            <person name="Bellgard S.E."/>
            <person name="Bellgard M.I."/>
        </authorList>
    </citation>
    <scope>NUCLEOTIDE SEQUENCE</scope>
    <source>
        <tissue evidence="2">Shoot tissue taken approximately 20 cm above the soil surface</tissue>
    </source>
</reference>
<name>A0A0A9AAT3_ARUDO</name>
<organism evidence="2">
    <name type="scientific">Arundo donax</name>
    <name type="common">Giant reed</name>
    <name type="synonym">Donax arundinaceus</name>
    <dbReference type="NCBI Taxonomy" id="35708"/>
    <lineage>
        <taxon>Eukaryota</taxon>
        <taxon>Viridiplantae</taxon>
        <taxon>Streptophyta</taxon>
        <taxon>Embryophyta</taxon>
        <taxon>Tracheophyta</taxon>
        <taxon>Spermatophyta</taxon>
        <taxon>Magnoliopsida</taxon>
        <taxon>Liliopsida</taxon>
        <taxon>Poales</taxon>
        <taxon>Poaceae</taxon>
        <taxon>PACMAD clade</taxon>
        <taxon>Arundinoideae</taxon>
        <taxon>Arundineae</taxon>
        <taxon>Arundo</taxon>
    </lineage>
</organism>
<evidence type="ECO:0000256" key="1">
    <source>
        <dbReference type="SAM" id="MobiDB-lite"/>
    </source>
</evidence>
<feature type="compositionally biased region" description="Polar residues" evidence="1">
    <location>
        <begin position="7"/>
        <end position="20"/>
    </location>
</feature>
<feature type="region of interest" description="Disordered" evidence="1">
    <location>
        <begin position="1"/>
        <end position="34"/>
    </location>
</feature>
<evidence type="ECO:0000313" key="2">
    <source>
        <dbReference type="EMBL" id="JAD47048.1"/>
    </source>
</evidence>
<protein>
    <submittedName>
        <fullName evidence="2">Uncharacterized protein</fullName>
    </submittedName>
</protein>
<accession>A0A0A9AAT3</accession>
<reference evidence="2" key="1">
    <citation type="submission" date="2014-09" db="EMBL/GenBank/DDBJ databases">
        <authorList>
            <person name="Magalhaes I.L.F."/>
            <person name="Oliveira U."/>
            <person name="Santos F.R."/>
            <person name="Vidigal T.H.D.A."/>
            <person name="Brescovit A.D."/>
            <person name="Santos A.J."/>
        </authorList>
    </citation>
    <scope>NUCLEOTIDE SEQUENCE</scope>
    <source>
        <tissue evidence="2">Shoot tissue taken approximately 20 cm above the soil surface</tissue>
    </source>
</reference>
<dbReference type="EMBL" id="GBRH01250847">
    <property type="protein sequence ID" value="JAD47048.1"/>
    <property type="molecule type" value="Transcribed_RNA"/>
</dbReference>
<sequence length="34" mass="4051">MMRKLWQQGTESTRTSSWTHITHPLQARSKEHSL</sequence>
<proteinExistence type="predicted"/>
<dbReference type="AlphaFoldDB" id="A0A0A9AAT3"/>